<dbReference type="RefSeq" id="WP_093031990.1">
    <property type="nucleotide sequence ID" value="NZ_FMZV01000008.1"/>
</dbReference>
<feature type="transmembrane region" description="Helical" evidence="6">
    <location>
        <begin position="159"/>
        <end position="183"/>
    </location>
</feature>
<dbReference type="PANTHER" id="PTHR30250:SF11">
    <property type="entry name" value="O-ANTIGEN TRANSPORTER-RELATED"/>
    <property type="match status" value="1"/>
</dbReference>
<dbReference type="STRING" id="639004.SAMN04488239_10893"/>
<feature type="transmembrane region" description="Helical" evidence="6">
    <location>
        <begin position="189"/>
        <end position="210"/>
    </location>
</feature>
<keyword evidence="2" id="KW-1003">Cell membrane</keyword>
<reference evidence="8" key="1">
    <citation type="submission" date="2016-10" db="EMBL/GenBank/DDBJ databases">
        <authorList>
            <person name="Varghese N."/>
            <person name="Submissions S."/>
        </authorList>
    </citation>
    <scope>NUCLEOTIDE SEQUENCE [LARGE SCALE GENOMIC DNA]</scope>
    <source>
        <strain evidence="8">CGMCC 1.9108</strain>
    </source>
</reference>
<evidence type="ECO:0000256" key="6">
    <source>
        <dbReference type="SAM" id="Phobius"/>
    </source>
</evidence>
<evidence type="ECO:0000256" key="1">
    <source>
        <dbReference type="ARBA" id="ARBA00004651"/>
    </source>
</evidence>
<protein>
    <submittedName>
        <fullName evidence="7">Membrane protein involved in the export of O-antigen and teichoic acid</fullName>
    </submittedName>
</protein>
<evidence type="ECO:0000256" key="2">
    <source>
        <dbReference type="ARBA" id="ARBA00022475"/>
    </source>
</evidence>
<accession>A0A1G6VLC9</accession>
<proteinExistence type="predicted"/>
<feature type="transmembrane region" description="Helical" evidence="6">
    <location>
        <begin position="126"/>
        <end position="147"/>
    </location>
</feature>
<feature type="transmembrane region" description="Helical" evidence="6">
    <location>
        <begin position="342"/>
        <end position="362"/>
    </location>
</feature>
<feature type="transmembrane region" description="Helical" evidence="6">
    <location>
        <begin position="262"/>
        <end position="283"/>
    </location>
</feature>
<feature type="transmembrane region" description="Helical" evidence="6">
    <location>
        <begin position="99"/>
        <end position="120"/>
    </location>
</feature>
<gene>
    <name evidence="7" type="ORF">SAMN04488239_10893</name>
</gene>
<feature type="transmembrane region" description="Helical" evidence="6">
    <location>
        <begin position="231"/>
        <end position="250"/>
    </location>
</feature>
<keyword evidence="4 6" id="KW-1133">Transmembrane helix</keyword>
<feature type="transmembrane region" description="Helical" evidence="6">
    <location>
        <begin position="303"/>
        <end position="322"/>
    </location>
</feature>
<dbReference type="OrthoDB" id="8478913at2"/>
<dbReference type="PANTHER" id="PTHR30250">
    <property type="entry name" value="PST FAMILY PREDICTED COLANIC ACID TRANSPORTER"/>
    <property type="match status" value="1"/>
</dbReference>
<evidence type="ECO:0000313" key="7">
    <source>
        <dbReference type="EMBL" id="SDD54331.1"/>
    </source>
</evidence>
<keyword evidence="8" id="KW-1185">Reference proteome</keyword>
<dbReference type="EMBL" id="FMZV01000008">
    <property type="protein sequence ID" value="SDD54331.1"/>
    <property type="molecule type" value="Genomic_DNA"/>
</dbReference>
<dbReference type="Proteomes" id="UP000199628">
    <property type="component" value="Unassembled WGS sequence"/>
</dbReference>
<feature type="transmembrane region" description="Helical" evidence="6">
    <location>
        <begin position="369"/>
        <end position="389"/>
    </location>
</feature>
<dbReference type="GO" id="GO:0005886">
    <property type="term" value="C:plasma membrane"/>
    <property type="evidence" value="ECO:0007669"/>
    <property type="project" value="UniProtKB-SubCell"/>
</dbReference>
<organism evidence="7 8">
    <name type="scientific">Ruegeria marina</name>
    <dbReference type="NCBI Taxonomy" id="639004"/>
    <lineage>
        <taxon>Bacteria</taxon>
        <taxon>Pseudomonadati</taxon>
        <taxon>Pseudomonadota</taxon>
        <taxon>Alphaproteobacteria</taxon>
        <taxon>Rhodobacterales</taxon>
        <taxon>Roseobacteraceae</taxon>
        <taxon>Ruegeria</taxon>
    </lineage>
</organism>
<dbReference type="InterPro" id="IPR050833">
    <property type="entry name" value="Poly_Biosynth_Transport"/>
</dbReference>
<evidence type="ECO:0000256" key="4">
    <source>
        <dbReference type="ARBA" id="ARBA00022989"/>
    </source>
</evidence>
<feature type="transmembrane region" description="Helical" evidence="6">
    <location>
        <begin position="395"/>
        <end position="417"/>
    </location>
</feature>
<evidence type="ECO:0000256" key="3">
    <source>
        <dbReference type="ARBA" id="ARBA00022692"/>
    </source>
</evidence>
<evidence type="ECO:0000313" key="8">
    <source>
        <dbReference type="Proteomes" id="UP000199628"/>
    </source>
</evidence>
<keyword evidence="3 6" id="KW-0812">Transmembrane</keyword>
<feature type="transmembrane region" description="Helical" evidence="6">
    <location>
        <begin position="20"/>
        <end position="37"/>
    </location>
</feature>
<keyword evidence="5 6" id="KW-0472">Membrane</keyword>
<evidence type="ECO:0000256" key="5">
    <source>
        <dbReference type="ARBA" id="ARBA00023136"/>
    </source>
</evidence>
<name>A0A1G6VLC9_9RHOB</name>
<sequence>MSDADKGLMRRTSLVTMGRIALLAVWFVMIAMVYRTIGQQNDALIQAGVLAFSLAAVKMLTTSLSDPLDLDVVRRVPVVLGTDPAKAVAIWRAAQQFRIALAGIIVLLAIALARPIATVLLHDADWAPAVMLVGAAAGLELVFRGYLSDYQSRERFGGFLALEAGLQGVRVALILALILGGWLSVLTFLGAYALATFLVVCIAYLVSGAARRALWVVVGSVSRETWQYARWIAPAMILSAVVERLDLYLLTWLRGPQESGLYGALLPLILVPEVAIGFAIGVLQPRIADLHSRGRLPSFWLSICRLTVPLAAVGLIVVWLLAEQIILLTIGPSYLDAAPAFRILFAAVMLWFSVVPVALAFVVMNMPRITLAITLGQAAVMLTAGLALIPSDGVVGAATAILVMRFVTGTMICAVALRTLNSRSRSGQVPP</sequence>
<dbReference type="AlphaFoldDB" id="A0A1G6VLC9"/>
<comment type="subcellular location">
    <subcellularLocation>
        <location evidence="1">Cell membrane</location>
        <topology evidence="1">Multi-pass membrane protein</topology>
    </subcellularLocation>
</comment>